<dbReference type="AlphaFoldDB" id="A0A6I3IAU1"/>
<dbReference type="FunFam" id="3.30.160.20:FF:000004">
    <property type="entry name" value="Peptide chain release factor 1"/>
    <property type="match status" value="1"/>
</dbReference>
<dbReference type="PANTHER" id="PTHR43116:SF3">
    <property type="entry name" value="CLASS I PEPTIDE CHAIN RELEASE FACTOR"/>
    <property type="match status" value="1"/>
</dbReference>
<evidence type="ECO:0000256" key="2">
    <source>
        <dbReference type="ARBA" id="ARBA00010835"/>
    </source>
</evidence>
<proteinExistence type="inferred from homology"/>
<dbReference type="GO" id="GO:0016149">
    <property type="term" value="F:translation release factor activity, codon specific"/>
    <property type="evidence" value="ECO:0007669"/>
    <property type="project" value="UniProtKB-UniRule"/>
</dbReference>
<protein>
    <recommendedName>
        <fullName evidence="6 7">Peptide chain release factor 2</fullName>
        <shortName evidence="6">RF-2</shortName>
    </recommendedName>
</protein>
<feature type="modified residue" description="N5-methylglutamine" evidence="6">
    <location>
        <position position="251"/>
    </location>
</feature>
<dbReference type="HAMAP" id="MF_00094">
    <property type="entry name" value="Rel_fac_2"/>
    <property type="match status" value="1"/>
</dbReference>
<comment type="PTM">
    <text evidence="6">Methylated by PrmC. Methylation increases the termination efficiency of RF2.</text>
</comment>
<reference evidence="10 11" key="1">
    <citation type="submission" date="2019-11" db="EMBL/GenBank/DDBJ databases">
        <title>Whole genome sequencing identifies a novel species of the genus Arsenicicoccus isolated from human blood.</title>
        <authorList>
            <person name="Jeong J.H."/>
            <person name="Kweon O.J."/>
            <person name="Kim H.R."/>
            <person name="Kim T.-H."/>
            <person name="Ha S.-M."/>
            <person name="Lee M.-K."/>
        </authorList>
    </citation>
    <scope>NUCLEOTIDE SEQUENCE [LARGE SCALE GENOMIC DNA]</scope>
    <source>
        <strain evidence="10 11">MKL-02</strain>
    </source>
</reference>
<feature type="coiled-coil region" evidence="8">
    <location>
        <begin position="61"/>
        <end position="115"/>
    </location>
</feature>
<sequence>MAVDFSEEIKNLRATMASVREVTNLDALAGQIAELEKQASAPDLWDDPDAAQKVTSALSRANAERDRVVEMDQRIEDLEVLVEMATEDGGDAETLAECERELASIHKAVGELEVRTLLSGEYDEREAVVTIRSGAGGVDAADFAEMLMRMYLRWAERHGYPTKVMDTSYAEEAGLKSATFEVNVPYAFGNLSVEAGTHRLVRISPFDNQGRRQTSFAAVEVIPLIETTDTVEIPENELKIDVFRSSGPGGQSVNTTDSAVRMTHLPTGIVVSMQNEKSQIQNRAAALRVLQSRLLLQKKQEEDAKKKELAGDVKASWGDQMRSYVLHPYQMVKDLRTEHEVGNTSAVLDGDIDGFIEAGIRWRRNKANDTDQDAG</sequence>
<dbReference type="InterPro" id="IPR004374">
    <property type="entry name" value="PrfB"/>
</dbReference>
<comment type="function">
    <text evidence="1 6">Peptide chain release factor 2 directs the termination of translation in response to the peptide chain termination codons UGA and UAA.</text>
</comment>
<evidence type="ECO:0000313" key="10">
    <source>
        <dbReference type="EMBL" id="MTB73334.1"/>
    </source>
</evidence>
<dbReference type="Proteomes" id="UP000431092">
    <property type="component" value="Unassembled WGS sequence"/>
</dbReference>
<comment type="similarity">
    <text evidence="2 6">Belongs to the prokaryotic/mitochondrial release factor family.</text>
</comment>
<keyword evidence="11" id="KW-1185">Reference proteome</keyword>
<comment type="subcellular location">
    <subcellularLocation>
        <location evidence="6">Cytoplasm</location>
    </subcellularLocation>
</comment>
<name>A0A6I3IAU1_9MICO</name>
<dbReference type="Gene3D" id="1.20.58.410">
    <property type="entry name" value="Release factor"/>
    <property type="match status" value="1"/>
</dbReference>
<evidence type="ECO:0000256" key="1">
    <source>
        <dbReference type="ARBA" id="ARBA00002613"/>
    </source>
</evidence>
<evidence type="ECO:0000256" key="8">
    <source>
        <dbReference type="SAM" id="Coils"/>
    </source>
</evidence>
<gene>
    <name evidence="6" type="primary">prfB</name>
    <name evidence="10" type="ORF">GGG17_15475</name>
</gene>
<accession>A0A6I3IAU1</accession>
<evidence type="ECO:0000313" key="11">
    <source>
        <dbReference type="Proteomes" id="UP000431092"/>
    </source>
</evidence>
<evidence type="ECO:0000256" key="4">
    <source>
        <dbReference type="ARBA" id="ARBA00022490"/>
    </source>
</evidence>
<dbReference type="Pfam" id="PF00472">
    <property type="entry name" value="RF-1"/>
    <property type="match status" value="1"/>
</dbReference>
<dbReference type="PROSITE" id="PS00745">
    <property type="entry name" value="RF_PROK_I"/>
    <property type="match status" value="1"/>
</dbReference>
<keyword evidence="3 6" id="KW-0488">Methylation</keyword>
<dbReference type="InterPro" id="IPR045853">
    <property type="entry name" value="Pep_chain_release_fac_I_sf"/>
</dbReference>
<keyword evidence="4 6" id="KW-0963">Cytoplasm</keyword>
<organism evidence="10 11">
    <name type="scientific">Arsenicicoccus cauae</name>
    <dbReference type="NCBI Taxonomy" id="2663847"/>
    <lineage>
        <taxon>Bacteria</taxon>
        <taxon>Bacillati</taxon>
        <taxon>Actinomycetota</taxon>
        <taxon>Actinomycetes</taxon>
        <taxon>Micrococcales</taxon>
        <taxon>Intrasporangiaceae</taxon>
        <taxon>Arsenicicoccus</taxon>
    </lineage>
</organism>
<feature type="domain" description="Prokaryotic-type class I peptide chain release factors" evidence="9">
    <location>
        <begin position="244"/>
        <end position="260"/>
    </location>
</feature>
<comment type="caution">
    <text evidence="10">The sequence shown here is derived from an EMBL/GenBank/DDBJ whole genome shotgun (WGS) entry which is preliminary data.</text>
</comment>
<evidence type="ECO:0000256" key="6">
    <source>
        <dbReference type="HAMAP-Rule" id="MF_00094"/>
    </source>
</evidence>
<dbReference type="NCBIfam" id="TIGR00020">
    <property type="entry name" value="prfB"/>
    <property type="match status" value="1"/>
</dbReference>
<dbReference type="SMART" id="SM00937">
    <property type="entry name" value="PCRF"/>
    <property type="match status" value="1"/>
</dbReference>
<dbReference type="Gene3D" id="3.30.160.20">
    <property type="match status" value="1"/>
</dbReference>
<evidence type="ECO:0000256" key="5">
    <source>
        <dbReference type="ARBA" id="ARBA00022917"/>
    </source>
</evidence>
<dbReference type="Gene3D" id="3.30.70.1660">
    <property type="match status" value="1"/>
</dbReference>
<dbReference type="Pfam" id="PF03462">
    <property type="entry name" value="PCRF"/>
    <property type="match status" value="1"/>
</dbReference>
<dbReference type="EMBL" id="WLVL01000056">
    <property type="protein sequence ID" value="MTB73334.1"/>
    <property type="molecule type" value="Genomic_DNA"/>
</dbReference>
<keyword evidence="8" id="KW-0175">Coiled coil</keyword>
<evidence type="ECO:0000256" key="3">
    <source>
        <dbReference type="ARBA" id="ARBA00022481"/>
    </source>
</evidence>
<evidence type="ECO:0000256" key="7">
    <source>
        <dbReference type="NCBIfam" id="TIGR00020"/>
    </source>
</evidence>
<dbReference type="PANTHER" id="PTHR43116">
    <property type="entry name" value="PEPTIDE CHAIN RELEASE FACTOR 2"/>
    <property type="match status" value="1"/>
</dbReference>
<dbReference type="GO" id="GO:0005737">
    <property type="term" value="C:cytoplasm"/>
    <property type="evidence" value="ECO:0007669"/>
    <property type="project" value="UniProtKB-SubCell"/>
</dbReference>
<dbReference type="InterPro" id="IPR005139">
    <property type="entry name" value="PCRF"/>
</dbReference>
<dbReference type="SUPFAM" id="SSF75620">
    <property type="entry name" value="Release factor"/>
    <property type="match status" value="1"/>
</dbReference>
<keyword evidence="5 6" id="KW-0648">Protein biosynthesis</keyword>
<dbReference type="InterPro" id="IPR000352">
    <property type="entry name" value="Pep_chain_release_fac_I"/>
</dbReference>
<dbReference type="RefSeq" id="WP_288799031.1">
    <property type="nucleotide sequence ID" value="NZ_CP171001.1"/>
</dbReference>
<evidence type="ECO:0000259" key="9">
    <source>
        <dbReference type="PROSITE" id="PS00745"/>
    </source>
</evidence>